<feature type="transmembrane region" description="Helical" evidence="6">
    <location>
        <begin position="7"/>
        <end position="31"/>
    </location>
</feature>
<keyword evidence="3 6" id="KW-0812">Transmembrane</keyword>
<comment type="similarity">
    <text evidence="2">Belongs to the GtrA family.</text>
</comment>
<comment type="caution">
    <text evidence="8">The sequence shown here is derived from an EMBL/GenBank/DDBJ whole genome shotgun (WGS) entry which is preliminary data.</text>
</comment>
<comment type="subcellular location">
    <subcellularLocation>
        <location evidence="1">Membrane</location>
        <topology evidence="1">Multi-pass membrane protein</topology>
    </subcellularLocation>
</comment>
<organism evidence="8 9">
    <name type="scientific">Dyella mobilis</name>
    <dbReference type="NCBI Taxonomy" id="1849582"/>
    <lineage>
        <taxon>Bacteria</taxon>
        <taxon>Pseudomonadati</taxon>
        <taxon>Pseudomonadota</taxon>
        <taxon>Gammaproteobacteria</taxon>
        <taxon>Lysobacterales</taxon>
        <taxon>Rhodanobacteraceae</taxon>
        <taxon>Dyella</taxon>
    </lineage>
</organism>
<dbReference type="PANTHER" id="PTHR38459">
    <property type="entry name" value="PROPHAGE BACTOPRENOL-LINKED GLUCOSE TRANSLOCASE HOMOLOG"/>
    <property type="match status" value="1"/>
</dbReference>
<evidence type="ECO:0000256" key="5">
    <source>
        <dbReference type="ARBA" id="ARBA00023136"/>
    </source>
</evidence>
<evidence type="ECO:0000256" key="1">
    <source>
        <dbReference type="ARBA" id="ARBA00004141"/>
    </source>
</evidence>
<sequence>MKLRHEVMLFAVGGAIGFVVDAGIVQMLVSFVHFNPYGGRVISFLAAATVTWWWNRSQTFAARQSNRSLVTEWLHWMALMGGGAAINYAAYVACLVEIPSWHKWPVLAVAVGSFFAAFVNFVSARTLLFKRAKTHS</sequence>
<evidence type="ECO:0000259" key="7">
    <source>
        <dbReference type="Pfam" id="PF04138"/>
    </source>
</evidence>
<feature type="transmembrane region" description="Helical" evidence="6">
    <location>
        <begin position="37"/>
        <end position="55"/>
    </location>
</feature>
<dbReference type="PANTHER" id="PTHR38459:SF1">
    <property type="entry name" value="PROPHAGE BACTOPRENOL-LINKED GLUCOSE TRANSLOCASE HOMOLOG"/>
    <property type="match status" value="1"/>
</dbReference>
<proteinExistence type="inferred from homology"/>
<evidence type="ECO:0000256" key="2">
    <source>
        <dbReference type="ARBA" id="ARBA00009399"/>
    </source>
</evidence>
<dbReference type="InterPro" id="IPR051401">
    <property type="entry name" value="GtrA_CellWall_Glycosyl"/>
</dbReference>
<feature type="transmembrane region" description="Helical" evidence="6">
    <location>
        <begin position="76"/>
        <end position="98"/>
    </location>
</feature>
<dbReference type="RefSeq" id="WP_204632431.1">
    <property type="nucleotide sequence ID" value="NZ_BSOC01000002.1"/>
</dbReference>
<reference evidence="8" key="1">
    <citation type="submission" date="2020-10" db="EMBL/GenBank/DDBJ databases">
        <title>Phylogeny of dyella-like bacteria.</title>
        <authorList>
            <person name="Fu J."/>
        </authorList>
    </citation>
    <scope>NUCLEOTIDE SEQUENCE</scope>
    <source>
        <strain evidence="8">DHON07</strain>
    </source>
</reference>
<protein>
    <submittedName>
        <fullName evidence="8">GtrA family protein</fullName>
    </submittedName>
</protein>
<evidence type="ECO:0000256" key="6">
    <source>
        <dbReference type="SAM" id="Phobius"/>
    </source>
</evidence>
<keyword evidence="9" id="KW-1185">Reference proteome</keyword>
<keyword evidence="5 6" id="KW-0472">Membrane</keyword>
<feature type="transmembrane region" description="Helical" evidence="6">
    <location>
        <begin position="104"/>
        <end position="128"/>
    </location>
</feature>
<name>A0ABS2KIA8_9GAMM</name>
<dbReference type="Pfam" id="PF04138">
    <property type="entry name" value="GtrA_DPMS_TM"/>
    <property type="match status" value="1"/>
</dbReference>
<dbReference type="Proteomes" id="UP001430193">
    <property type="component" value="Unassembled WGS sequence"/>
</dbReference>
<evidence type="ECO:0000313" key="8">
    <source>
        <dbReference type="EMBL" id="MBM7130886.1"/>
    </source>
</evidence>
<evidence type="ECO:0000256" key="4">
    <source>
        <dbReference type="ARBA" id="ARBA00022989"/>
    </source>
</evidence>
<feature type="domain" description="GtrA/DPMS transmembrane" evidence="7">
    <location>
        <begin position="10"/>
        <end position="129"/>
    </location>
</feature>
<keyword evidence="4 6" id="KW-1133">Transmembrane helix</keyword>
<evidence type="ECO:0000256" key="3">
    <source>
        <dbReference type="ARBA" id="ARBA00022692"/>
    </source>
</evidence>
<accession>A0ABS2KIA8</accession>
<dbReference type="EMBL" id="JADIKF010000039">
    <property type="protein sequence ID" value="MBM7130886.1"/>
    <property type="molecule type" value="Genomic_DNA"/>
</dbReference>
<dbReference type="InterPro" id="IPR007267">
    <property type="entry name" value="GtrA_DPMS_TM"/>
</dbReference>
<gene>
    <name evidence="8" type="ORF">ISS99_15225</name>
</gene>
<evidence type="ECO:0000313" key="9">
    <source>
        <dbReference type="Proteomes" id="UP001430193"/>
    </source>
</evidence>